<reference evidence="2 3" key="2">
    <citation type="journal article" date="2019" name="G3 (Bethesda)">
        <title>Hybrid Assembly of the Genome of the Entomopathogenic Nematode Steinernema carpocapsae Identifies the X-Chromosome.</title>
        <authorList>
            <person name="Serra L."/>
            <person name="Macchietto M."/>
            <person name="Macias-Munoz A."/>
            <person name="McGill C.J."/>
            <person name="Rodriguez I.M."/>
            <person name="Rodriguez B."/>
            <person name="Murad R."/>
            <person name="Mortazavi A."/>
        </authorList>
    </citation>
    <scope>NUCLEOTIDE SEQUENCE [LARGE SCALE GENOMIC DNA]</scope>
    <source>
        <strain evidence="2 3">ALL</strain>
    </source>
</reference>
<accession>A0A4U5ME83</accession>
<dbReference type="AlphaFoldDB" id="A0A4U5ME83"/>
<comment type="caution">
    <text evidence="2">The sequence shown here is derived from an EMBL/GenBank/DDBJ whole genome shotgun (WGS) entry which is preliminary data.</text>
</comment>
<feature type="transmembrane region" description="Helical" evidence="1">
    <location>
        <begin position="217"/>
        <end position="242"/>
    </location>
</feature>
<reference evidence="2 3" key="1">
    <citation type="journal article" date="2015" name="Genome Biol.">
        <title>Comparative genomics of Steinernema reveals deeply conserved gene regulatory networks.</title>
        <authorList>
            <person name="Dillman A.R."/>
            <person name="Macchietto M."/>
            <person name="Porter C.F."/>
            <person name="Rogers A."/>
            <person name="Williams B."/>
            <person name="Antoshechkin I."/>
            <person name="Lee M.M."/>
            <person name="Goodwin Z."/>
            <person name="Lu X."/>
            <person name="Lewis E.E."/>
            <person name="Goodrich-Blair H."/>
            <person name="Stock S.P."/>
            <person name="Adams B.J."/>
            <person name="Sternberg P.W."/>
            <person name="Mortazavi A."/>
        </authorList>
    </citation>
    <scope>NUCLEOTIDE SEQUENCE [LARGE SCALE GENOMIC DNA]</scope>
    <source>
        <strain evidence="2 3">ALL</strain>
    </source>
</reference>
<evidence type="ECO:0000313" key="2">
    <source>
        <dbReference type="EMBL" id="TKR67471.1"/>
    </source>
</evidence>
<gene>
    <name evidence="2" type="ORF">L596_023620</name>
</gene>
<keyword evidence="1" id="KW-0812">Transmembrane</keyword>
<keyword evidence="3" id="KW-1185">Reference proteome</keyword>
<evidence type="ECO:0000256" key="1">
    <source>
        <dbReference type="SAM" id="Phobius"/>
    </source>
</evidence>
<evidence type="ECO:0000313" key="3">
    <source>
        <dbReference type="Proteomes" id="UP000298663"/>
    </source>
</evidence>
<name>A0A4U5ME83_STECR</name>
<sequence length="255" mass="28875">MYLWHQSTKTDFAFATTCSKTTVRRSVDESVQLLVERLRIYLSSSQVCALVAGKESGRRVEKNLDSECGKSRTSVAEKKQKYKCFFGKVRVTTVIWVIASLYMLTACIGLFSAWRLYGEAPKVATFDLISGSVRLILACLTVYGLKTEKVAPLRAFAFIQALTAFFFARLAAINIFAHFNAKWFLDTYGQNEFLKEGLLFVSRVIIDEGTFWDPWEQVFLCESVCLGLAIGFSILASIFIWVTWVSQRLEKKNLG</sequence>
<proteinExistence type="predicted"/>
<keyword evidence="1" id="KW-1133">Transmembrane helix</keyword>
<feature type="transmembrane region" description="Helical" evidence="1">
    <location>
        <begin position="123"/>
        <end position="143"/>
    </location>
</feature>
<dbReference type="EMBL" id="AZBU02000008">
    <property type="protein sequence ID" value="TKR67471.1"/>
    <property type="molecule type" value="Genomic_DNA"/>
</dbReference>
<keyword evidence="1" id="KW-0472">Membrane</keyword>
<feature type="transmembrane region" description="Helical" evidence="1">
    <location>
        <begin position="155"/>
        <end position="177"/>
    </location>
</feature>
<feature type="transmembrane region" description="Helical" evidence="1">
    <location>
        <begin position="91"/>
        <end position="117"/>
    </location>
</feature>
<organism evidence="2 3">
    <name type="scientific">Steinernema carpocapsae</name>
    <name type="common">Entomopathogenic nematode</name>
    <dbReference type="NCBI Taxonomy" id="34508"/>
    <lineage>
        <taxon>Eukaryota</taxon>
        <taxon>Metazoa</taxon>
        <taxon>Ecdysozoa</taxon>
        <taxon>Nematoda</taxon>
        <taxon>Chromadorea</taxon>
        <taxon>Rhabditida</taxon>
        <taxon>Tylenchina</taxon>
        <taxon>Panagrolaimomorpha</taxon>
        <taxon>Strongyloidoidea</taxon>
        <taxon>Steinernematidae</taxon>
        <taxon>Steinernema</taxon>
    </lineage>
</organism>
<dbReference type="Proteomes" id="UP000298663">
    <property type="component" value="Unassembled WGS sequence"/>
</dbReference>
<protein>
    <submittedName>
        <fullName evidence="2">Uncharacterized protein</fullName>
    </submittedName>
</protein>